<evidence type="ECO:0000313" key="6">
    <source>
        <dbReference type="Proteomes" id="UP000834106"/>
    </source>
</evidence>
<dbReference type="GO" id="GO:0009903">
    <property type="term" value="P:chloroplast avoidance movement"/>
    <property type="evidence" value="ECO:0007669"/>
    <property type="project" value="TreeGrafter"/>
</dbReference>
<feature type="coiled-coil region" evidence="3">
    <location>
        <begin position="102"/>
        <end position="147"/>
    </location>
</feature>
<accession>A0AAD1YZI1</accession>
<feature type="region of interest" description="Disordered" evidence="4">
    <location>
        <begin position="75"/>
        <end position="97"/>
    </location>
</feature>
<proteinExistence type="inferred from homology"/>
<dbReference type="Proteomes" id="UP000834106">
    <property type="component" value="Chromosome 4"/>
</dbReference>
<comment type="similarity">
    <text evidence="1">Belongs to the WEB family.</text>
</comment>
<name>A0AAD1YZI1_9LAMI</name>
<dbReference type="GO" id="GO:0005829">
    <property type="term" value="C:cytosol"/>
    <property type="evidence" value="ECO:0007669"/>
    <property type="project" value="TreeGrafter"/>
</dbReference>
<evidence type="ECO:0000313" key="5">
    <source>
        <dbReference type="EMBL" id="CAI9760366.1"/>
    </source>
</evidence>
<keyword evidence="6" id="KW-1185">Reference proteome</keyword>
<evidence type="ECO:0000256" key="4">
    <source>
        <dbReference type="SAM" id="MobiDB-lite"/>
    </source>
</evidence>
<feature type="region of interest" description="Disordered" evidence="4">
    <location>
        <begin position="1"/>
        <end position="24"/>
    </location>
</feature>
<feature type="compositionally biased region" description="Basic and acidic residues" evidence="4">
    <location>
        <begin position="75"/>
        <end position="90"/>
    </location>
</feature>
<sequence length="154" mass="16818">MVAKDHQKNKGSAKAEMGEIDTSAPFQSVKDAVSLFGEGAFSGEKPAIKIPKPHSAEKLKTHNESKDIAIMATEAAKHQAKQFEETRNIESEGNDGSAKVDLETARVQYTTAVTELDAAKQELRKIREEYNESVEAKNLAIEQAAEAENFAKQA</sequence>
<protein>
    <submittedName>
        <fullName evidence="5">Uncharacterized protein</fullName>
    </submittedName>
</protein>
<dbReference type="PANTHER" id="PTHR32054">
    <property type="entry name" value="HEAVY CHAIN, PUTATIVE, EXPRESSED-RELATED-RELATED"/>
    <property type="match status" value="1"/>
</dbReference>
<organism evidence="5 6">
    <name type="scientific">Fraxinus pennsylvanica</name>
    <dbReference type="NCBI Taxonomy" id="56036"/>
    <lineage>
        <taxon>Eukaryota</taxon>
        <taxon>Viridiplantae</taxon>
        <taxon>Streptophyta</taxon>
        <taxon>Embryophyta</taxon>
        <taxon>Tracheophyta</taxon>
        <taxon>Spermatophyta</taxon>
        <taxon>Magnoliopsida</taxon>
        <taxon>eudicotyledons</taxon>
        <taxon>Gunneridae</taxon>
        <taxon>Pentapetalae</taxon>
        <taxon>asterids</taxon>
        <taxon>lamiids</taxon>
        <taxon>Lamiales</taxon>
        <taxon>Oleaceae</taxon>
        <taxon>Oleeae</taxon>
        <taxon>Fraxinus</taxon>
    </lineage>
</organism>
<gene>
    <name evidence="5" type="ORF">FPE_LOCUS7796</name>
</gene>
<evidence type="ECO:0000256" key="3">
    <source>
        <dbReference type="SAM" id="Coils"/>
    </source>
</evidence>
<reference evidence="5" key="1">
    <citation type="submission" date="2023-05" db="EMBL/GenBank/DDBJ databases">
        <authorList>
            <person name="Huff M."/>
        </authorList>
    </citation>
    <scope>NUCLEOTIDE SEQUENCE</scope>
</reference>
<dbReference type="PANTHER" id="PTHR32054:SF3">
    <property type="entry name" value="HEAVY CHAIN, PUTATIVE, EXPRESSED-RELATED"/>
    <property type="match status" value="1"/>
</dbReference>
<dbReference type="GO" id="GO:0009904">
    <property type="term" value="P:chloroplast accumulation movement"/>
    <property type="evidence" value="ECO:0007669"/>
    <property type="project" value="TreeGrafter"/>
</dbReference>
<dbReference type="AlphaFoldDB" id="A0AAD1YZI1"/>
<dbReference type="EMBL" id="OU503039">
    <property type="protein sequence ID" value="CAI9760366.1"/>
    <property type="molecule type" value="Genomic_DNA"/>
</dbReference>
<evidence type="ECO:0000256" key="1">
    <source>
        <dbReference type="ARBA" id="ARBA00005485"/>
    </source>
</evidence>
<evidence type="ECO:0000256" key="2">
    <source>
        <dbReference type="ARBA" id="ARBA00023054"/>
    </source>
</evidence>
<keyword evidence="2 3" id="KW-0175">Coiled coil</keyword>